<keyword evidence="4" id="KW-1185">Reference proteome</keyword>
<accession>A0A1A8Z811</accession>
<evidence type="ECO:0000313" key="4">
    <source>
        <dbReference type="Proteomes" id="UP000078555"/>
    </source>
</evidence>
<proteinExistence type="predicted"/>
<dbReference type="Proteomes" id="UP000078550">
    <property type="component" value="Unassembled WGS sequence"/>
</dbReference>
<evidence type="ECO:0000313" key="1">
    <source>
        <dbReference type="EMBL" id="SBT40084.1"/>
    </source>
</evidence>
<dbReference type="EMBL" id="FLRE01000154">
    <property type="protein sequence ID" value="SBT40544.1"/>
    <property type="molecule type" value="Genomic_DNA"/>
</dbReference>
<protein>
    <submittedName>
        <fullName evidence="1">Uncharacterized protein</fullName>
    </submittedName>
</protein>
<name>A0A1A8Z811_PLAOA</name>
<reference evidence="1" key="2">
    <citation type="submission" date="2016-05" db="EMBL/GenBank/DDBJ databases">
        <authorList>
            <person name="Lavstsen T."/>
            <person name="Jespersen J.S."/>
        </authorList>
    </citation>
    <scope>NUCLEOTIDE SEQUENCE [LARGE SCALE GENOMIC DNA]</scope>
</reference>
<dbReference type="Proteomes" id="UP000078555">
    <property type="component" value="Unassembled WGS sequence"/>
</dbReference>
<sequence>MEEILAEEGIREQTNDERVSAHAASEYVLHPFPLWAIKLKAVLHFLPKNGQAVSSFHPFQLANYCHSPHLYPVTTF</sequence>
<dbReference type="EMBL" id="FLRD01000113">
    <property type="protein sequence ID" value="SBT40084.1"/>
    <property type="molecule type" value="Genomic_DNA"/>
</dbReference>
<gene>
    <name evidence="1" type="ORF">POVWA1_041330</name>
    <name evidence="2" type="ORF">POVWA2_039900</name>
</gene>
<reference evidence="3 4" key="1">
    <citation type="submission" date="2016-05" db="EMBL/GenBank/DDBJ databases">
        <authorList>
            <person name="Naeem Raeece"/>
        </authorList>
    </citation>
    <scope>NUCLEOTIDE SEQUENCE [LARGE SCALE GENOMIC DNA]</scope>
</reference>
<dbReference type="AlphaFoldDB" id="A0A1A8Z811"/>
<evidence type="ECO:0000313" key="3">
    <source>
        <dbReference type="Proteomes" id="UP000078550"/>
    </source>
</evidence>
<evidence type="ECO:0000313" key="2">
    <source>
        <dbReference type="EMBL" id="SBT40544.1"/>
    </source>
</evidence>
<organism evidence="1 4">
    <name type="scientific">Plasmodium ovale wallikeri</name>
    <dbReference type="NCBI Taxonomy" id="864142"/>
    <lineage>
        <taxon>Eukaryota</taxon>
        <taxon>Sar</taxon>
        <taxon>Alveolata</taxon>
        <taxon>Apicomplexa</taxon>
        <taxon>Aconoidasida</taxon>
        <taxon>Haemosporida</taxon>
        <taxon>Plasmodiidae</taxon>
        <taxon>Plasmodium</taxon>
        <taxon>Plasmodium (Plasmodium)</taxon>
    </lineage>
</organism>